<dbReference type="PANTHER" id="PTHR45913">
    <property type="entry name" value="EPM2A-INTERACTING PROTEIN 1"/>
    <property type="match status" value="1"/>
</dbReference>
<evidence type="ECO:0008006" key="3">
    <source>
        <dbReference type="Google" id="ProtNLM"/>
    </source>
</evidence>
<evidence type="ECO:0000313" key="2">
    <source>
        <dbReference type="Proteomes" id="UP000030764"/>
    </source>
</evidence>
<organism evidence="1 2">
    <name type="scientific">Trichuris suis</name>
    <name type="common">pig whipworm</name>
    <dbReference type="NCBI Taxonomy" id="68888"/>
    <lineage>
        <taxon>Eukaryota</taxon>
        <taxon>Metazoa</taxon>
        <taxon>Ecdysozoa</taxon>
        <taxon>Nematoda</taxon>
        <taxon>Enoplea</taxon>
        <taxon>Dorylaimia</taxon>
        <taxon>Trichinellida</taxon>
        <taxon>Trichuridae</taxon>
        <taxon>Trichuris</taxon>
    </lineage>
</organism>
<reference evidence="1 2" key="1">
    <citation type="journal article" date="2014" name="Nat. Genet.">
        <title>Genome and transcriptome of the porcine whipworm Trichuris suis.</title>
        <authorList>
            <person name="Jex A.R."/>
            <person name="Nejsum P."/>
            <person name="Schwarz E.M."/>
            <person name="Hu L."/>
            <person name="Young N.D."/>
            <person name="Hall R.S."/>
            <person name="Korhonen P.K."/>
            <person name="Liao S."/>
            <person name="Thamsborg S."/>
            <person name="Xia J."/>
            <person name="Xu P."/>
            <person name="Wang S."/>
            <person name="Scheerlinck J.P."/>
            <person name="Hofmann A."/>
            <person name="Sternberg P.W."/>
            <person name="Wang J."/>
            <person name="Gasser R.B."/>
        </authorList>
    </citation>
    <scope>NUCLEOTIDE SEQUENCE [LARGE SCALE GENOMIC DNA]</scope>
    <source>
        <strain evidence="1">DCEP-RM93M</strain>
    </source>
</reference>
<evidence type="ECO:0000313" key="1">
    <source>
        <dbReference type="EMBL" id="KFD46695.1"/>
    </source>
</evidence>
<dbReference type="Proteomes" id="UP000030764">
    <property type="component" value="Unassembled WGS sequence"/>
</dbReference>
<name>A0A085LNZ9_9BILA</name>
<keyword evidence="2" id="KW-1185">Reference proteome</keyword>
<dbReference type="AlphaFoldDB" id="A0A085LNZ9"/>
<dbReference type="EMBL" id="KL363357">
    <property type="protein sequence ID" value="KFD46695.1"/>
    <property type="molecule type" value="Genomic_DNA"/>
</dbReference>
<proteinExistence type="predicted"/>
<accession>A0A085LNZ9</accession>
<sequence length="510" mass="58069">MRLDRISALQRNLESQQAAFTRQHCDVYSVLQTSYIVSEMIAKKLRPHAEGEFVKECMVAAAKLLAPGSEKLFQSVGLSRRTVSDRITDLAEDIEKTLKHTAGNFELFSLACDETTDITNTAQLAIFLRGITTEFETQEELLSLEAMHGTTRGEDLYEKLVLSMERFGLKFEKLSGLTTDGAPAMAGSQKGLVAFVKKELNRLNLDPNDLVACHCIIHQQSLCAQSLQFNNVMSIVVSCVNFIKSKGFNNRLFKDFLNELCSEYGDLVYHCEQFMEAKDKPVRELCDSKWLRDLAFMVDITKYLSELNVKLQGPNQLLSSLLSNVKSFEAKLRLWKLQLEKGNTVHFPTLEAQKPSTTLEYAGECAKLLEALSERFNDLKSRQVELNIFAIPFNVEPADVPDNLQNEIIQLQSDDELKARYNNLRLLEFYKRYISNDEFPALRRHALKYASVFGTNYLCEQFFSKVTIAKSRPRSRLTDANLVNQLRVATSSIRANIPRLTREKQFQPSH</sequence>
<dbReference type="PANTHER" id="PTHR45913:SF5">
    <property type="entry name" value="GENERAL TRANSCRIPTION FACTOR II-I REPEAT DOMAIN-CONTAINING PROTEIN 2A-LIKE PROTEIN"/>
    <property type="match status" value="1"/>
</dbReference>
<dbReference type="InterPro" id="IPR012337">
    <property type="entry name" value="RNaseH-like_sf"/>
</dbReference>
<gene>
    <name evidence="1" type="ORF">M513_12405</name>
</gene>
<dbReference type="SUPFAM" id="SSF53098">
    <property type="entry name" value="Ribonuclease H-like"/>
    <property type="match status" value="1"/>
</dbReference>
<protein>
    <recommendedName>
        <fullName evidence="3">DUF4371 domain-containing protein</fullName>
    </recommendedName>
</protein>